<evidence type="ECO:0000313" key="5">
    <source>
        <dbReference type="EMBL" id="BBZ76873.1"/>
    </source>
</evidence>
<keyword evidence="4" id="KW-1133">Transmembrane helix</keyword>
<organism evidence="5 6">
    <name type="scientific">Mycolicibacterium anyangense</name>
    <dbReference type="NCBI Taxonomy" id="1431246"/>
    <lineage>
        <taxon>Bacteria</taxon>
        <taxon>Bacillati</taxon>
        <taxon>Actinomycetota</taxon>
        <taxon>Actinomycetes</taxon>
        <taxon>Mycobacteriales</taxon>
        <taxon>Mycobacteriaceae</taxon>
        <taxon>Mycolicibacterium</taxon>
    </lineage>
</organism>
<feature type="coiled-coil region" evidence="3">
    <location>
        <begin position="20"/>
        <end position="54"/>
    </location>
</feature>
<dbReference type="PANTHER" id="PTHR37042:SF4">
    <property type="entry name" value="OUTER MEMBRANE PROTEIN RV1973"/>
    <property type="match status" value="1"/>
</dbReference>
<dbReference type="GO" id="GO:0016020">
    <property type="term" value="C:membrane"/>
    <property type="evidence" value="ECO:0007669"/>
    <property type="project" value="UniProtKB-SubCell"/>
</dbReference>
<sequence length="238" mass="25601">MPPGKREPETPDADGTLVSADAAEAAAAEAHARAEAARARAEELRRKLEAAGDDADVPDVEDTTAATDAAVRRRLRPPSGRALAAALVVLVIAGLLGATGYMLWEHGKAEAHRQRSAEYAAAARQGVVNLMSMDYNQAKESVQRVIDDSVGKFQNNFKENSADLIKALQESKMVTKVTVNDAAVEEMDDESAEVLVAATSHREGPDAPKEDQQPRVWRVVVSLQRDGGQIKMSDIEFS</sequence>
<evidence type="ECO:0000256" key="4">
    <source>
        <dbReference type="SAM" id="Phobius"/>
    </source>
</evidence>
<evidence type="ECO:0000313" key="6">
    <source>
        <dbReference type="Proteomes" id="UP000467249"/>
    </source>
</evidence>
<reference evidence="5 6" key="1">
    <citation type="journal article" date="2019" name="Emerg. Microbes Infect.">
        <title>Comprehensive subspecies identification of 175 nontuberculous mycobacteria species based on 7547 genomic profiles.</title>
        <authorList>
            <person name="Matsumoto Y."/>
            <person name="Kinjo T."/>
            <person name="Motooka D."/>
            <person name="Nabeya D."/>
            <person name="Jung N."/>
            <person name="Uechi K."/>
            <person name="Horii T."/>
            <person name="Iida T."/>
            <person name="Fujita J."/>
            <person name="Nakamura S."/>
        </authorList>
    </citation>
    <scope>NUCLEOTIDE SEQUENCE [LARGE SCALE GENOMIC DNA]</scope>
    <source>
        <strain evidence="5 6">JCM 30275</strain>
    </source>
</reference>
<evidence type="ECO:0008006" key="7">
    <source>
        <dbReference type="Google" id="ProtNLM"/>
    </source>
</evidence>
<dbReference type="RefSeq" id="WP_163804270.1">
    <property type="nucleotide sequence ID" value="NZ_AP022620.1"/>
</dbReference>
<comment type="subcellular location">
    <subcellularLocation>
        <location evidence="1">Membrane</location>
    </subcellularLocation>
</comment>
<evidence type="ECO:0000256" key="1">
    <source>
        <dbReference type="ARBA" id="ARBA00004370"/>
    </source>
</evidence>
<dbReference type="KEGG" id="many:MANY_22100"/>
<dbReference type="AlphaFoldDB" id="A0A6N4W946"/>
<keyword evidence="4" id="KW-0812">Transmembrane</keyword>
<accession>A0A6N4W946</accession>
<keyword evidence="6" id="KW-1185">Reference proteome</keyword>
<protein>
    <recommendedName>
        <fullName evidence="7">Mce protein</fullName>
    </recommendedName>
</protein>
<gene>
    <name evidence="5" type="ORF">MANY_22100</name>
</gene>
<evidence type="ECO:0000256" key="3">
    <source>
        <dbReference type="SAM" id="Coils"/>
    </source>
</evidence>
<keyword evidence="2 4" id="KW-0472">Membrane</keyword>
<name>A0A6N4W946_9MYCO</name>
<dbReference type="PANTHER" id="PTHR37042">
    <property type="entry name" value="OUTER MEMBRANE PROTEIN RV1973"/>
    <property type="match status" value="1"/>
</dbReference>
<keyword evidence="3" id="KW-0175">Coiled coil</keyword>
<dbReference type="Proteomes" id="UP000467249">
    <property type="component" value="Chromosome"/>
</dbReference>
<proteinExistence type="predicted"/>
<evidence type="ECO:0000256" key="2">
    <source>
        <dbReference type="ARBA" id="ARBA00023136"/>
    </source>
</evidence>
<feature type="transmembrane region" description="Helical" evidence="4">
    <location>
        <begin position="82"/>
        <end position="104"/>
    </location>
</feature>
<dbReference type="EMBL" id="AP022620">
    <property type="protein sequence ID" value="BBZ76873.1"/>
    <property type="molecule type" value="Genomic_DNA"/>
</dbReference>